<name>A0A9W6B7D1_9FLAO</name>
<protein>
    <recommendedName>
        <fullName evidence="1">YHYH domain-containing protein</fullName>
    </recommendedName>
</protein>
<feature type="domain" description="YHYH" evidence="1">
    <location>
        <begin position="105"/>
        <end position="301"/>
    </location>
</feature>
<evidence type="ECO:0000313" key="3">
    <source>
        <dbReference type="Proteomes" id="UP001143545"/>
    </source>
</evidence>
<evidence type="ECO:0000313" key="2">
    <source>
        <dbReference type="EMBL" id="GLB54129.1"/>
    </source>
</evidence>
<dbReference type="EMBL" id="BRVP01000036">
    <property type="protein sequence ID" value="GLB54129.1"/>
    <property type="molecule type" value="Genomic_DNA"/>
</dbReference>
<sequence>MLINALPYLFLALFLGLTSCKDDETNGEEMSSEDCTDLASVFTIALTTEGCNVDIANNLGTTSNYSESVSGGTRTISFNSIPNHLVGTFPNSGNPNTISEQNNTFQMTTSPSLASNVTIAQGWIQGILFSGVTVDIYTAEFFTGSSGMVNMQWNRNTLQNVDDLGLDCNNAHVQPTGKYHYHGIPNAYGDALGVDGTEMVKIGYAADGVPVYYLYYEDDNGNIVEAQASYELKSGSRGGDGITAPNGCYDGEYFQDYEYVADSGNLDACNGRTGPTPDALNGEYYYVITNDFPSGPLCFSGTPNSSFQLGGN</sequence>
<accession>A0A9W6B7D1</accession>
<dbReference type="Pfam" id="PF14240">
    <property type="entry name" value="YHYH"/>
    <property type="match status" value="1"/>
</dbReference>
<dbReference type="Proteomes" id="UP001143545">
    <property type="component" value="Unassembled WGS sequence"/>
</dbReference>
<comment type="caution">
    <text evidence="2">The sequence shown here is derived from an EMBL/GenBank/DDBJ whole genome shotgun (WGS) entry which is preliminary data.</text>
</comment>
<dbReference type="InterPro" id="IPR025924">
    <property type="entry name" value="YHYH_dom"/>
</dbReference>
<evidence type="ECO:0000259" key="1">
    <source>
        <dbReference type="Pfam" id="PF14240"/>
    </source>
</evidence>
<keyword evidence="3" id="KW-1185">Reference proteome</keyword>
<reference evidence="2" key="1">
    <citation type="submission" date="2022-07" db="EMBL/GenBank/DDBJ databases">
        <title>Taxonomy of Novel Oxalotrophic and Methylotrophic Bacteria.</title>
        <authorList>
            <person name="Sahin N."/>
            <person name="Tani A."/>
        </authorList>
    </citation>
    <scope>NUCLEOTIDE SEQUENCE</scope>
    <source>
        <strain evidence="2">AM327</strain>
    </source>
</reference>
<organism evidence="2 3">
    <name type="scientific">Neptunitalea chrysea</name>
    <dbReference type="NCBI Taxonomy" id="1647581"/>
    <lineage>
        <taxon>Bacteria</taxon>
        <taxon>Pseudomonadati</taxon>
        <taxon>Bacteroidota</taxon>
        <taxon>Flavobacteriia</taxon>
        <taxon>Flavobacteriales</taxon>
        <taxon>Flavobacteriaceae</taxon>
        <taxon>Neptunitalea</taxon>
    </lineage>
</organism>
<gene>
    <name evidence="2" type="ORF">NBRC110019_31700</name>
</gene>
<dbReference type="AlphaFoldDB" id="A0A9W6B7D1"/>
<proteinExistence type="predicted"/>